<dbReference type="EMBL" id="JALNTZ010000010">
    <property type="protein sequence ID" value="KAJ3639778.1"/>
    <property type="molecule type" value="Genomic_DNA"/>
</dbReference>
<organism evidence="1 2">
    <name type="scientific">Zophobas morio</name>
    <dbReference type="NCBI Taxonomy" id="2755281"/>
    <lineage>
        <taxon>Eukaryota</taxon>
        <taxon>Metazoa</taxon>
        <taxon>Ecdysozoa</taxon>
        <taxon>Arthropoda</taxon>
        <taxon>Hexapoda</taxon>
        <taxon>Insecta</taxon>
        <taxon>Pterygota</taxon>
        <taxon>Neoptera</taxon>
        <taxon>Endopterygota</taxon>
        <taxon>Coleoptera</taxon>
        <taxon>Polyphaga</taxon>
        <taxon>Cucujiformia</taxon>
        <taxon>Tenebrionidae</taxon>
        <taxon>Zophobas</taxon>
    </lineage>
</organism>
<dbReference type="AlphaFoldDB" id="A0AA38HMA0"/>
<dbReference type="Proteomes" id="UP001168821">
    <property type="component" value="Unassembled WGS sequence"/>
</dbReference>
<protein>
    <submittedName>
        <fullName evidence="1">Uncharacterized protein</fullName>
    </submittedName>
</protein>
<accession>A0AA38HMA0</accession>
<proteinExistence type="predicted"/>
<evidence type="ECO:0000313" key="1">
    <source>
        <dbReference type="EMBL" id="KAJ3639778.1"/>
    </source>
</evidence>
<evidence type="ECO:0000313" key="2">
    <source>
        <dbReference type="Proteomes" id="UP001168821"/>
    </source>
</evidence>
<reference evidence="1" key="1">
    <citation type="journal article" date="2023" name="G3 (Bethesda)">
        <title>Whole genome assemblies of Zophobas morio and Tenebrio molitor.</title>
        <authorList>
            <person name="Kaur S."/>
            <person name="Stinson S.A."/>
            <person name="diCenzo G.C."/>
        </authorList>
    </citation>
    <scope>NUCLEOTIDE SEQUENCE</scope>
    <source>
        <strain evidence="1">QUZm001</strain>
    </source>
</reference>
<comment type="caution">
    <text evidence="1">The sequence shown here is derived from an EMBL/GenBank/DDBJ whole genome shotgun (WGS) entry which is preliminary data.</text>
</comment>
<gene>
    <name evidence="1" type="ORF">Zmor_003117</name>
</gene>
<keyword evidence="2" id="KW-1185">Reference proteome</keyword>
<sequence>MQGRLGLTLSCRVCRFPPAWRAKYTQRDVCALLRGRIHYAFNSNKHEVHNGAKAARSSRRGGRANLDVAEPAFVQQAADKYQLPGAIYLIPRDAPRC</sequence>
<name>A0AA38HMA0_9CUCU</name>